<keyword evidence="3" id="KW-1185">Reference proteome</keyword>
<sequence>MNAEMFAKWFEQLCQVLQEDYGECRIHMDGAPYHKHILDKLSRTTHPVLVQANQVPQQVATYAIAEAHGHTVHLTPPYHPELQLIERVWGGQSKTSWHNDRWEVSTQTRMPSRKPFFARPASVWIRSYRAVQRQEQQYLDIAQVQLNQNPNSLRII</sequence>
<protein>
    <recommendedName>
        <fullName evidence="1">Tc1-like transposase DDE domain-containing protein</fullName>
    </recommendedName>
</protein>
<dbReference type="PANTHER" id="PTHR33939">
    <property type="entry name" value="PROTEIN CBG22215"/>
    <property type="match status" value="1"/>
</dbReference>
<dbReference type="Proteomes" id="UP001146120">
    <property type="component" value="Unassembled WGS sequence"/>
</dbReference>
<dbReference type="Pfam" id="PF13358">
    <property type="entry name" value="DDE_3"/>
    <property type="match status" value="1"/>
</dbReference>
<dbReference type="GO" id="GO:0003676">
    <property type="term" value="F:nucleic acid binding"/>
    <property type="evidence" value="ECO:0007669"/>
    <property type="project" value="InterPro"/>
</dbReference>
<dbReference type="EMBL" id="DAKRPA010000133">
    <property type="protein sequence ID" value="DAZ97510.1"/>
    <property type="molecule type" value="Genomic_DNA"/>
</dbReference>
<dbReference type="PANTHER" id="PTHR33939:SF1">
    <property type="entry name" value="DUF4371 DOMAIN-CONTAINING PROTEIN"/>
    <property type="match status" value="1"/>
</dbReference>
<evidence type="ECO:0000259" key="1">
    <source>
        <dbReference type="Pfam" id="PF13358"/>
    </source>
</evidence>
<proteinExistence type="predicted"/>
<feature type="domain" description="Tc1-like transposase DDE" evidence="1">
    <location>
        <begin position="1"/>
        <end position="101"/>
    </location>
</feature>
<organism evidence="2 3">
    <name type="scientific">Lagenidium giganteum</name>
    <dbReference type="NCBI Taxonomy" id="4803"/>
    <lineage>
        <taxon>Eukaryota</taxon>
        <taxon>Sar</taxon>
        <taxon>Stramenopiles</taxon>
        <taxon>Oomycota</taxon>
        <taxon>Peronosporomycetes</taxon>
        <taxon>Pythiales</taxon>
        <taxon>Pythiaceae</taxon>
    </lineage>
</organism>
<dbReference type="AlphaFoldDB" id="A0AAV2YU24"/>
<name>A0AAV2YU24_9STRA</name>
<dbReference type="Gene3D" id="3.30.420.10">
    <property type="entry name" value="Ribonuclease H-like superfamily/Ribonuclease H"/>
    <property type="match status" value="1"/>
</dbReference>
<dbReference type="InterPro" id="IPR036397">
    <property type="entry name" value="RNaseH_sf"/>
</dbReference>
<evidence type="ECO:0000313" key="3">
    <source>
        <dbReference type="Proteomes" id="UP001146120"/>
    </source>
</evidence>
<dbReference type="InterPro" id="IPR038717">
    <property type="entry name" value="Tc1-like_DDE_dom"/>
</dbReference>
<reference evidence="2" key="1">
    <citation type="submission" date="2022-11" db="EMBL/GenBank/DDBJ databases">
        <authorList>
            <person name="Morgan W.R."/>
            <person name="Tartar A."/>
        </authorList>
    </citation>
    <scope>NUCLEOTIDE SEQUENCE</scope>
    <source>
        <strain evidence="2">ARSEF 373</strain>
    </source>
</reference>
<comment type="caution">
    <text evidence="2">The sequence shown here is derived from an EMBL/GenBank/DDBJ whole genome shotgun (WGS) entry which is preliminary data.</text>
</comment>
<reference evidence="2" key="2">
    <citation type="journal article" date="2023" name="Microbiol Resour">
        <title>Decontamination and Annotation of the Draft Genome Sequence of the Oomycete Lagenidium giganteum ARSEF 373.</title>
        <authorList>
            <person name="Morgan W.R."/>
            <person name="Tartar A."/>
        </authorList>
    </citation>
    <scope>NUCLEOTIDE SEQUENCE</scope>
    <source>
        <strain evidence="2">ARSEF 373</strain>
    </source>
</reference>
<gene>
    <name evidence="2" type="ORF">N0F65_009778</name>
</gene>
<accession>A0AAV2YU24</accession>
<evidence type="ECO:0000313" key="2">
    <source>
        <dbReference type="EMBL" id="DAZ97510.1"/>
    </source>
</evidence>